<dbReference type="PROSITE" id="PS50294">
    <property type="entry name" value="WD_REPEATS_REGION"/>
    <property type="match status" value="1"/>
</dbReference>
<dbReference type="PROSITE" id="PS50082">
    <property type="entry name" value="WD_REPEATS_2"/>
    <property type="match status" value="1"/>
</dbReference>
<dbReference type="InterPro" id="IPR036322">
    <property type="entry name" value="WD40_repeat_dom_sf"/>
</dbReference>
<dbReference type="SUPFAM" id="SSF50978">
    <property type="entry name" value="WD40 repeat-like"/>
    <property type="match status" value="1"/>
</dbReference>
<comment type="caution">
    <text evidence="4">The sequence shown here is derived from an EMBL/GenBank/DDBJ whole genome shotgun (WGS) entry which is preliminary data.</text>
</comment>
<evidence type="ECO:0000256" key="3">
    <source>
        <dbReference type="PROSITE-ProRule" id="PRU00221"/>
    </source>
</evidence>
<gene>
    <name evidence="4" type="ORF">RFI_01480</name>
</gene>
<dbReference type="AlphaFoldDB" id="X6PBT7"/>
<dbReference type="PANTHER" id="PTHR22847:SF637">
    <property type="entry name" value="WD REPEAT DOMAIN 5B"/>
    <property type="match status" value="1"/>
</dbReference>
<protein>
    <submittedName>
        <fullName evidence="4">WD-40 repeat-containing protein</fullName>
    </submittedName>
</protein>
<dbReference type="Gene3D" id="2.130.10.10">
    <property type="entry name" value="YVTN repeat-like/Quinoprotein amine dehydrogenase"/>
    <property type="match status" value="2"/>
</dbReference>
<dbReference type="EMBL" id="ASPP01001501">
    <property type="protein sequence ID" value="ETO35583.1"/>
    <property type="molecule type" value="Genomic_DNA"/>
</dbReference>
<sequence length="203" mass="23211">MIVSCSNDVNSYNEIKKFGEYLDDIMTNVEFSSDRKMIVAFNNKITTIWDIQSGKLIKALFYNDYIMDVKILSNDQKILVATSTALKTIKSQQCGAVQFSTNGLNIVRYLDNTIELLDLISQTKVKKKDNSFESTKLKYFLSEQTILMCCKDNIIRLWDIKLGMKIQGFEGHSERIKGFDISSDGNIIVSFSDDKTIPLWKVI</sequence>
<keyword evidence="5" id="KW-1185">Reference proteome</keyword>
<proteinExistence type="predicted"/>
<dbReference type="GO" id="GO:1990234">
    <property type="term" value="C:transferase complex"/>
    <property type="evidence" value="ECO:0007669"/>
    <property type="project" value="UniProtKB-ARBA"/>
</dbReference>
<evidence type="ECO:0000256" key="1">
    <source>
        <dbReference type="ARBA" id="ARBA00022574"/>
    </source>
</evidence>
<feature type="repeat" description="WD" evidence="3">
    <location>
        <begin position="169"/>
        <end position="203"/>
    </location>
</feature>
<dbReference type="SMART" id="SM00320">
    <property type="entry name" value="WD40"/>
    <property type="match status" value="3"/>
</dbReference>
<dbReference type="Pfam" id="PF00400">
    <property type="entry name" value="WD40"/>
    <property type="match status" value="1"/>
</dbReference>
<dbReference type="OrthoDB" id="10261640at2759"/>
<keyword evidence="2" id="KW-0677">Repeat</keyword>
<evidence type="ECO:0000313" key="4">
    <source>
        <dbReference type="EMBL" id="ETO35583.1"/>
    </source>
</evidence>
<organism evidence="4 5">
    <name type="scientific">Reticulomyxa filosa</name>
    <dbReference type="NCBI Taxonomy" id="46433"/>
    <lineage>
        <taxon>Eukaryota</taxon>
        <taxon>Sar</taxon>
        <taxon>Rhizaria</taxon>
        <taxon>Retaria</taxon>
        <taxon>Foraminifera</taxon>
        <taxon>Monothalamids</taxon>
        <taxon>Reticulomyxidae</taxon>
        <taxon>Reticulomyxa</taxon>
    </lineage>
</organism>
<dbReference type="Proteomes" id="UP000023152">
    <property type="component" value="Unassembled WGS sequence"/>
</dbReference>
<dbReference type="InterPro" id="IPR015943">
    <property type="entry name" value="WD40/YVTN_repeat-like_dom_sf"/>
</dbReference>
<dbReference type="PANTHER" id="PTHR22847">
    <property type="entry name" value="WD40 REPEAT PROTEIN"/>
    <property type="match status" value="1"/>
</dbReference>
<reference evidence="4 5" key="1">
    <citation type="journal article" date="2013" name="Curr. Biol.">
        <title>The Genome of the Foraminiferan Reticulomyxa filosa.</title>
        <authorList>
            <person name="Glockner G."/>
            <person name="Hulsmann N."/>
            <person name="Schleicher M."/>
            <person name="Noegel A.A."/>
            <person name="Eichinger L."/>
            <person name="Gallinger C."/>
            <person name="Pawlowski J."/>
            <person name="Sierra R."/>
            <person name="Euteneuer U."/>
            <person name="Pillet L."/>
            <person name="Moustafa A."/>
            <person name="Platzer M."/>
            <person name="Groth M."/>
            <person name="Szafranski K."/>
            <person name="Schliwa M."/>
        </authorList>
    </citation>
    <scope>NUCLEOTIDE SEQUENCE [LARGE SCALE GENOMIC DNA]</scope>
</reference>
<dbReference type="InterPro" id="IPR001680">
    <property type="entry name" value="WD40_rpt"/>
</dbReference>
<evidence type="ECO:0000313" key="5">
    <source>
        <dbReference type="Proteomes" id="UP000023152"/>
    </source>
</evidence>
<name>X6PBT7_RETFI</name>
<accession>X6PBT7</accession>
<keyword evidence="1 3" id="KW-0853">WD repeat</keyword>
<evidence type="ECO:0000256" key="2">
    <source>
        <dbReference type="ARBA" id="ARBA00022737"/>
    </source>
</evidence>